<evidence type="ECO:0000313" key="14">
    <source>
        <dbReference type="EMBL" id="MCL7025835.1"/>
    </source>
</evidence>
<dbReference type="SUPFAM" id="SSF90123">
    <property type="entry name" value="ABC transporter transmembrane region"/>
    <property type="match status" value="1"/>
</dbReference>
<feature type="domain" description="ABC transmembrane type-1" evidence="13">
    <location>
        <begin position="373"/>
        <end position="613"/>
    </location>
</feature>
<gene>
    <name evidence="14" type="ORF">MKW94_027995</name>
</gene>
<comment type="subcellular location">
    <subcellularLocation>
        <location evidence="1">Membrane</location>
        <topology evidence="1">Multi-pass membrane protein</topology>
    </subcellularLocation>
</comment>
<keyword evidence="10 12" id="KW-0472">Membrane</keyword>
<evidence type="ECO:0000256" key="6">
    <source>
        <dbReference type="ARBA" id="ARBA00022741"/>
    </source>
</evidence>
<comment type="similarity">
    <text evidence="2">Belongs to the ABC transporter superfamily. ABCC family. Conjugate transporter (TC 3.A.1.208) subfamily.</text>
</comment>
<keyword evidence="6" id="KW-0547">Nucleotide-binding</keyword>
<evidence type="ECO:0000256" key="8">
    <source>
        <dbReference type="ARBA" id="ARBA00022967"/>
    </source>
</evidence>
<feature type="transmembrane region" description="Helical" evidence="12">
    <location>
        <begin position="357"/>
        <end position="381"/>
    </location>
</feature>
<proteinExistence type="inferred from homology"/>
<organism evidence="14 15">
    <name type="scientific">Papaver nudicaule</name>
    <name type="common">Iceland poppy</name>
    <dbReference type="NCBI Taxonomy" id="74823"/>
    <lineage>
        <taxon>Eukaryota</taxon>
        <taxon>Viridiplantae</taxon>
        <taxon>Streptophyta</taxon>
        <taxon>Embryophyta</taxon>
        <taxon>Tracheophyta</taxon>
        <taxon>Spermatophyta</taxon>
        <taxon>Magnoliopsida</taxon>
        <taxon>Ranunculales</taxon>
        <taxon>Papaveraceae</taxon>
        <taxon>Papaveroideae</taxon>
        <taxon>Papaver</taxon>
    </lineage>
</organism>
<evidence type="ECO:0000256" key="1">
    <source>
        <dbReference type="ARBA" id="ARBA00004141"/>
    </source>
</evidence>
<feature type="transmembrane region" description="Helical" evidence="12">
    <location>
        <begin position="108"/>
        <end position="129"/>
    </location>
</feature>
<dbReference type="PROSITE" id="PS50929">
    <property type="entry name" value="ABC_TM1F"/>
    <property type="match status" value="1"/>
</dbReference>
<keyword evidence="8" id="KW-1278">Translocase</keyword>
<feature type="transmembrane region" description="Helical" evidence="12">
    <location>
        <begin position="407"/>
        <end position="428"/>
    </location>
</feature>
<feature type="compositionally biased region" description="Basic and acidic residues" evidence="11">
    <location>
        <begin position="314"/>
        <end position="334"/>
    </location>
</feature>
<dbReference type="GO" id="GO:0005524">
    <property type="term" value="F:ATP binding"/>
    <property type="evidence" value="ECO:0007669"/>
    <property type="project" value="UniProtKB-KW"/>
</dbReference>
<feature type="transmembrane region" description="Helical" evidence="12">
    <location>
        <begin position="77"/>
        <end position="96"/>
    </location>
</feature>
<dbReference type="CDD" id="cd18580">
    <property type="entry name" value="ABC_6TM_ABCC_D2"/>
    <property type="match status" value="1"/>
</dbReference>
<keyword evidence="9 12" id="KW-1133">Transmembrane helix</keyword>
<evidence type="ECO:0000256" key="3">
    <source>
        <dbReference type="ARBA" id="ARBA00022448"/>
    </source>
</evidence>
<evidence type="ECO:0000256" key="2">
    <source>
        <dbReference type="ARBA" id="ARBA00009726"/>
    </source>
</evidence>
<feature type="region of interest" description="Disordered" evidence="11">
    <location>
        <begin position="305"/>
        <end position="345"/>
    </location>
</feature>
<dbReference type="GO" id="GO:0016020">
    <property type="term" value="C:membrane"/>
    <property type="evidence" value="ECO:0007669"/>
    <property type="project" value="UniProtKB-SubCell"/>
</dbReference>
<dbReference type="InterPro" id="IPR011527">
    <property type="entry name" value="ABC1_TM_dom"/>
</dbReference>
<keyword evidence="3" id="KW-0813">Transport</keyword>
<feature type="transmembrane region" description="Helical" evidence="12">
    <location>
        <begin position="6"/>
        <end position="25"/>
    </location>
</feature>
<keyword evidence="4 12" id="KW-0812">Transmembrane</keyword>
<dbReference type="InterPro" id="IPR050173">
    <property type="entry name" value="ABC_transporter_C-like"/>
</dbReference>
<dbReference type="PANTHER" id="PTHR24223">
    <property type="entry name" value="ATP-BINDING CASSETTE SUB-FAMILY C"/>
    <property type="match status" value="1"/>
</dbReference>
<sequence>MEIPLGVVNGIGFSLLLTWLAVVFWKENKLEDHQDGSSSVEQKSSSSKNSVLVSNISISISYLSLCSYDILELKTVSVGSVLWAIAWILVTFFVLISRNRRIKWPVVLIFWWTYSAFLITLSISIHFLTYLQYSFKFLNHFRAGNVADFAAFPFSLFLCFNSLCSISYNKMPREVEKPLLLHEEVEDVDDYTKAGMWSQLTFCWLNPIFQKAQTRKLELHHIPPVPESENTESSFALLEKSISNQKSGAFSMSTALFHAIWRPLAVNAVMGDGEVVQCGKYEDLVANPDGELVRQMTAHRKSLSQVTAPEDSNVEAHKPNKMVETEVTEEKSDSSRNCGKHADAEEETETGRVKWRVYSYFLTSAYKGALIPVLILCQVLFQGLQMGSNYWIAWATETEERVSNAKLIGVFALLSGGSSVFILGRAFLLATVSIETAQRLFLQMINSVFRAPISFFDSTPSSRILNRSSTDQSSVDTDIPYRLAGLAFALIQLMSIIILMSQVAWQVIILFVVVVAISIWYQAYYISAARELARMVGVWKSPILHHFSESIAGAVPIRCFNQEDRFLATNISLIDNYCRLAFHNCATMEWLCVRINFLFNLVFFLVLVILVNLPKEAISPSKLFSMKCISDSELAKLMLLFGRCISRLGRIGSYVRSESQRTTSLGDMEPLQR</sequence>
<name>A0AA41UWZ9_PAPNU</name>
<comment type="caution">
    <text evidence="14">The sequence shown here is derived from an EMBL/GenBank/DDBJ whole genome shotgun (WGS) entry which is preliminary data.</text>
</comment>
<dbReference type="InterPro" id="IPR036640">
    <property type="entry name" value="ABC1_TM_sf"/>
</dbReference>
<protein>
    <recommendedName>
        <fullName evidence="13">ABC transmembrane type-1 domain-containing protein</fullName>
    </recommendedName>
</protein>
<evidence type="ECO:0000313" key="15">
    <source>
        <dbReference type="Proteomes" id="UP001177140"/>
    </source>
</evidence>
<feature type="transmembrane region" description="Helical" evidence="12">
    <location>
        <begin position="479"/>
        <end position="500"/>
    </location>
</feature>
<evidence type="ECO:0000259" key="13">
    <source>
        <dbReference type="PROSITE" id="PS50929"/>
    </source>
</evidence>
<feature type="transmembrane region" description="Helical" evidence="12">
    <location>
        <begin position="507"/>
        <end position="526"/>
    </location>
</feature>
<keyword evidence="5" id="KW-0677">Repeat</keyword>
<feature type="transmembrane region" description="Helical" evidence="12">
    <location>
        <begin position="149"/>
        <end position="168"/>
    </location>
</feature>
<evidence type="ECO:0000256" key="4">
    <source>
        <dbReference type="ARBA" id="ARBA00022692"/>
    </source>
</evidence>
<dbReference type="Proteomes" id="UP001177140">
    <property type="component" value="Unassembled WGS sequence"/>
</dbReference>
<keyword evidence="7" id="KW-0067">ATP-binding</keyword>
<dbReference type="GO" id="GO:0140359">
    <property type="term" value="F:ABC-type transporter activity"/>
    <property type="evidence" value="ECO:0007669"/>
    <property type="project" value="InterPro"/>
</dbReference>
<evidence type="ECO:0000256" key="9">
    <source>
        <dbReference type="ARBA" id="ARBA00022989"/>
    </source>
</evidence>
<reference evidence="14" key="1">
    <citation type="submission" date="2022-03" db="EMBL/GenBank/DDBJ databases">
        <title>A functionally conserved STORR gene fusion in Papaver species that diverged 16.8 million years ago.</title>
        <authorList>
            <person name="Catania T."/>
        </authorList>
    </citation>
    <scope>NUCLEOTIDE SEQUENCE</scope>
    <source>
        <strain evidence="14">S-191538</strain>
    </source>
</reference>
<dbReference type="InterPro" id="IPR044726">
    <property type="entry name" value="ABCC_6TM_D2"/>
</dbReference>
<evidence type="ECO:0000256" key="5">
    <source>
        <dbReference type="ARBA" id="ARBA00022737"/>
    </source>
</evidence>
<dbReference type="FunFam" id="1.20.1560.10:FF:000002">
    <property type="entry name" value="ABC transporter C family member 5"/>
    <property type="match status" value="1"/>
</dbReference>
<keyword evidence="15" id="KW-1185">Reference proteome</keyword>
<evidence type="ECO:0000256" key="11">
    <source>
        <dbReference type="SAM" id="MobiDB-lite"/>
    </source>
</evidence>
<dbReference type="Pfam" id="PF00664">
    <property type="entry name" value="ABC_membrane"/>
    <property type="match status" value="1"/>
</dbReference>
<evidence type="ECO:0000256" key="10">
    <source>
        <dbReference type="ARBA" id="ARBA00023136"/>
    </source>
</evidence>
<dbReference type="AlphaFoldDB" id="A0AA41UWZ9"/>
<accession>A0AA41UWZ9</accession>
<dbReference type="EMBL" id="JAJJMA010049595">
    <property type="protein sequence ID" value="MCL7025835.1"/>
    <property type="molecule type" value="Genomic_DNA"/>
</dbReference>
<evidence type="ECO:0000256" key="7">
    <source>
        <dbReference type="ARBA" id="ARBA00022840"/>
    </source>
</evidence>
<evidence type="ECO:0000256" key="12">
    <source>
        <dbReference type="SAM" id="Phobius"/>
    </source>
</evidence>
<dbReference type="PANTHER" id="PTHR24223:SF222">
    <property type="entry name" value="OS01G0902100 PROTEIN"/>
    <property type="match status" value="1"/>
</dbReference>
<dbReference type="Gene3D" id="1.20.1560.10">
    <property type="entry name" value="ABC transporter type 1, transmembrane domain"/>
    <property type="match status" value="1"/>
</dbReference>
<feature type="transmembrane region" description="Helical" evidence="12">
    <location>
        <begin position="597"/>
        <end position="613"/>
    </location>
</feature>